<reference evidence="1" key="1">
    <citation type="journal article" date="2012" name="Proc. Natl. Acad. Sci. U.S.A.">
        <title>Antigenic diversity is generated by distinct evolutionary mechanisms in African trypanosome species.</title>
        <authorList>
            <person name="Jackson A.P."/>
            <person name="Berry A."/>
            <person name="Aslett M."/>
            <person name="Allison H.C."/>
            <person name="Burton P."/>
            <person name="Vavrova-Anderson J."/>
            <person name="Brown R."/>
            <person name="Browne H."/>
            <person name="Corton N."/>
            <person name="Hauser H."/>
            <person name="Gamble J."/>
            <person name="Gilderthorp R."/>
            <person name="Marcello L."/>
            <person name="McQuillan J."/>
            <person name="Otto T.D."/>
            <person name="Quail M.A."/>
            <person name="Sanders M.J."/>
            <person name="van Tonder A."/>
            <person name="Ginger M.L."/>
            <person name="Field M.C."/>
            <person name="Barry J.D."/>
            <person name="Hertz-Fowler C."/>
            <person name="Berriman M."/>
        </authorList>
    </citation>
    <scope>NUCLEOTIDE SEQUENCE</scope>
    <source>
        <strain evidence="1">Y486</strain>
    </source>
</reference>
<organism evidence="1">
    <name type="scientific">Trypanosoma vivax (strain Y486)</name>
    <dbReference type="NCBI Taxonomy" id="1055687"/>
    <lineage>
        <taxon>Eukaryota</taxon>
        <taxon>Discoba</taxon>
        <taxon>Euglenozoa</taxon>
        <taxon>Kinetoplastea</taxon>
        <taxon>Metakinetoplastina</taxon>
        <taxon>Trypanosomatida</taxon>
        <taxon>Trypanosomatidae</taxon>
        <taxon>Trypanosoma</taxon>
        <taxon>Duttonella</taxon>
    </lineage>
</organism>
<dbReference type="AlphaFoldDB" id="G0TRJ6"/>
<dbReference type="EMBL" id="HE573017">
    <property type="protein sequence ID" value="CCC46561.1"/>
    <property type="molecule type" value="Genomic_DNA"/>
</dbReference>
<evidence type="ECO:0000313" key="1">
    <source>
        <dbReference type="EMBL" id="CCC46561.1"/>
    </source>
</evidence>
<accession>G0TRJ6</accession>
<proteinExistence type="predicted"/>
<name>G0TRJ6_TRYVY</name>
<protein>
    <submittedName>
        <fullName evidence="1">Uncharacterized protein</fullName>
    </submittedName>
</protein>
<sequence>MNTSGDDQEALNYFDILVNSDPRVAFDALHFGALDFIKEEERRQGRGEGESLQCPFPFFDPAVVTGRGLNAQFVIPKRHEAIEKRHTEQSSGEKMKELFGAQWREASKEVLGDNLLHLVEKLRPKYASYQTKRTREEST</sequence>
<gene>
    <name evidence="1" type="ORF">TVY486_0102080</name>
</gene>
<dbReference type="VEuPathDB" id="TriTrypDB:TvY486_0102080"/>
<dbReference type="OMA" id="NAIEKME"/>